<gene>
    <name evidence="2" type="ORF">MTR_0202s0060</name>
</gene>
<dbReference type="AlphaFoldDB" id="A0A072TGV0"/>
<proteinExistence type="predicted"/>
<accession>A0A072TGV0</accession>
<keyword evidence="4" id="KW-1185">Reference proteome</keyword>
<dbReference type="EnsemblPlants" id="KEH16386">
    <property type="protein sequence ID" value="KEH16386"/>
    <property type="gene ID" value="MTR_0202s0060"/>
</dbReference>
<name>A0A072TGV0_MEDTR</name>
<dbReference type="HOGENOM" id="CLU_2726063_0_0_1"/>
<feature type="compositionally biased region" description="Basic and acidic residues" evidence="1">
    <location>
        <begin position="48"/>
        <end position="72"/>
    </location>
</feature>
<reference evidence="2 4" key="2">
    <citation type="journal article" date="2014" name="BMC Genomics">
        <title>An improved genome release (version Mt4.0) for the model legume Medicago truncatula.</title>
        <authorList>
            <person name="Tang H."/>
            <person name="Krishnakumar V."/>
            <person name="Bidwell S."/>
            <person name="Rosen B."/>
            <person name="Chan A."/>
            <person name="Zhou S."/>
            <person name="Gentzbittel L."/>
            <person name="Childs K.L."/>
            <person name="Yandell M."/>
            <person name="Gundlach H."/>
            <person name="Mayer K.F."/>
            <person name="Schwartz D.C."/>
            <person name="Town C.D."/>
        </authorList>
    </citation>
    <scope>GENOME REANNOTATION</scope>
    <source>
        <strain evidence="2">A17</strain>
        <strain evidence="3 4">cv. Jemalong A17</strain>
    </source>
</reference>
<evidence type="ECO:0000256" key="1">
    <source>
        <dbReference type="SAM" id="MobiDB-lite"/>
    </source>
</evidence>
<evidence type="ECO:0000313" key="3">
    <source>
        <dbReference type="EnsemblPlants" id="KEH16386"/>
    </source>
</evidence>
<reference evidence="2 4" key="1">
    <citation type="journal article" date="2011" name="Nature">
        <title>The Medicago genome provides insight into the evolution of rhizobial symbioses.</title>
        <authorList>
            <person name="Young N.D."/>
            <person name="Debelle F."/>
            <person name="Oldroyd G.E."/>
            <person name="Geurts R."/>
            <person name="Cannon S.B."/>
            <person name="Udvardi M.K."/>
            <person name="Benedito V.A."/>
            <person name="Mayer K.F."/>
            <person name="Gouzy J."/>
            <person name="Schoof H."/>
            <person name="Van de Peer Y."/>
            <person name="Proost S."/>
            <person name="Cook D.R."/>
            <person name="Meyers B.C."/>
            <person name="Spannagl M."/>
            <person name="Cheung F."/>
            <person name="De Mita S."/>
            <person name="Krishnakumar V."/>
            <person name="Gundlach H."/>
            <person name="Zhou S."/>
            <person name="Mudge J."/>
            <person name="Bharti A.K."/>
            <person name="Murray J.D."/>
            <person name="Naoumkina M.A."/>
            <person name="Rosen B."/>
            <person name="Silverstein K.A."/>
            <person name="Tang H."/>
            <person name="Rombauts S."/>
            <person name="Zhao P.X."/>
            <person name="Zhou P."/>
            <person name="Barbe V."/>
            <person name="Bardou P."/>
            <person name="Bechner M."/>
            <person name="Bellec A."/>
            <person name="Berger A."/>
            <person name="Berges H."/>
            <person name="Bidwell S."/>
            <person name="Bisseling T."/>
            <person name="Choisne N."/>
            <person name="Couloux A."/>
            <person name="Denny R."/>
            <person name="Deshpande S."/>
            <person name="Dai X."/>
            <person name="Doyle J.J."/>
            <person name="Dudez A.M."/>
            <person name="Farmer A.D."/>
            <person name="Fouteau S."/>
            <person name="Franken C."/>
            <person name="Gibelin C."/>
            <person name="Gish J."/>
            <person name="Goldstein S."/>
            <person name="Gonzalez A.J."/>
            <person name="Green P.J."/>
            <person name="Hallab A."/>
            <person name="Hartog M."/>
            <person name="Hua A."/>
            <person name="Humphray S.J."/>
            <person name="Jeong D.H."/>
            <person name="Jing Y."/>
            <person name="Jocker A."/>
            <person name="Kenton S.M."/>
            <person name="Kim D.J."/>
            <person name="Klee K."/>
            <person name="Lai H."/>
            <person name="Lang C."/>
            <person name="Lin S."/>
            <person name="Macmil S.L."/>
            <person name="Magdelenat G."/>
            <person name="Matthews L."/>
            <person name="McCorrison J."/>
            <person name="Monaghan E.L."/>
            <person name="Mun J.H."/>
            <person name="Najar F.Z."/>
            <person name="Nicholson C."/>
            <person name="Noirot C."/>
            <person name="O'Bleness M."/>
            <person name="Paule C.R."/>
            <person name="Poulain J."/>
            <person name="Prion F."/>
            <person name="Qin B."/>
            <person name="Qu C."/>
            <person name="Retzel E.F."/>
            <person name="Riddle C."/>
            <person name="Sallet E."/>
            <person name="Samain S."/>
            <person name="Samson N."/>
            <person name="Sanders I."/>
            <person name="Saurat O."/>
            <person name="Scarpelli C."/>
            <person name="Schiex T."/>
            <person name="Segurens B."/>
            <person name="Severin A.J."/>
            <person name="Sherrier D.J."/>
            <person name="Shi R."/>
            <person name="Sims S."/>
            <person name="Singer S.R."/>
            <person name="Sinharoy S."/>
            <person name="Sterck L."/>
            <person name="Viollet A."/>
            <person name="Wang B.B."/>
            <person name="Wang K."/>
            <person name="Wang M."/>
            <person name="Wang X."/>
            <person name="Warfsmann J."/>
            <person name="Weissenbach J."/>
            <person name="White D.D."/>
            <person name="White J.D."/>
            <person name="Wiley G.B."/>
            <person name="Wincker P."/>
            <person name="Xing Y."/>
            <person name="Yang L."/>
            <person name="Yao Z."/>
            <person name="Ying F."/>
            <person name="Zhai J."/>
            <person name="Zhou L."/>
            <person name="Zuber A."/>
            <person name="Denarie J."/>
            <person name="Dixon R.A."/>
            <person name="May G.D."/>
            <person name="Schwartz D.C."/>
            <person name="Rogers J."/>
            <person name="Quetier F."/>
            <person name="Town C.D."/>
            <person name="Roe B.A."/>
        </authorList>
    </citation>
    <scope>NUCLEOTIDE SEQUENCE [LARGE SCALE GENOMIC DNA]</scope>
    <source>
        <strain evidence="2">A17</strain>
        <strain evidence="3 4">cv. Jemalong A17</strain>
    </source>
</reference>
<evidence type="ECO:0000313" key="2">
    <source>
        <dbReference type="EMBL" id="KEH16386.1"/>
    </source>
</evidence>
<feature type="region of interest" description="Disordered" evidence="1">
    <location>
        <begin position="40"/>
        <end position="72"/>
    </location>
</feature>
<protein>
    <submittedName>
        <fullName evidence="2 3">Uncharacterized protein</fullName>
    </submittedName>
</protein>
<dbReference type="EMBL" id="KL402927">
    <property type="protein sequence ID" value="KEH16386.1"/>
    <property type="molecule type" value="Genomic_DNA"/>
</dbReference>
<sequence>MYEVSTYALPPDDPNHFRSLLRKSNTMVIHIAEIYLSETKPRKNQKLNQHEHDQTMEKQMKSQQDHFECRMN</sequence>
<dbReference type="Proteomes" id="UP000002051">
    <property type="component" value="Unassembled WGS sequence"/>
</dbReference>
<organism evidence="2 4">
    <name type="scientific">Medicago truncatula</name>
    <name type="common">Barrel medic</name>
    <name type="synonym">Medicago tribuloides</name>
    <dbReference type="NCBI Taxonomy" id="3880"/>
    <lineage>
        <taxon>Eukaryota</taxon>
        <taxon>Viridiplantae</taxon>
        <taxon>Streptophyta</taxon>
        <taxon>Embryophyta</taxon>
        <taxon>Tracheophyta</taxon>
        <taxon>Spermatophyta</taxon>
        <taxon>Magnoliopsida</taxon>
        <taxon>eudicotyledons</taxon>
        <taxon>Gunneridae</taxon>
        <taxon>Pentapetalae</taxon>
        <taxon>rosids</taxon>
        <taxon>fabids</taxon>
        <taxon>Fabales</taxon>
        <taxon>Fabaceae</taxon>
        <taxon>Papilionoideae</taxon>
        <taxon>50 kb inversion clade</taxon>
        <taxon>NPAAA clade</taxon>
        <taxon>Hologalegina</taxon>
        <taxon>IRL clade</taxon>
        <taxon>Trifolieae</taxon>
        <taxon>Medicago</taxon>
    </lineage>
</organism>
<evidence type="ECO:0000313" key="4">
    <source>
        <dbReference type="Proteomes" id="UP000002051"/>
    </source>
</evidence>
<reference evidence="3" key="3">
    <citation type="submission" date="2015-06" db="UniProtKB">
        <authorList>
            <consortium name="EnsemblPlants"/>
        </authorList>
    </citation>
    <scope>IDENTIFICATION</scope>
    <source>
        <strain evidence="3">cv. Jemalong A17</strain>
    </source>
</reference>